<keyword evidence="12" id="KW-1185">Reference proteome</keyword>
<dbReference type="SUPFAM" id="SSF54862">
    <property type="entry name" value="4Fe-4S ferredoxins"/>
    <property type="match status" value="1"/>
</dbReference>
<dbReference type="InterPro" id="IPR050157">
    <property type="entry name" value="PSI_iron-sulfur_center"/>
</dbReference>
<protein>
    <recommendedName>
        <fullName evidence="9">Ferredoxin</fullName>
    </recommendedName>
</protein>
<dbReference type="Gene3D" id="3.30.70.20">
    <property type="match status" value="1"/>
</dbReference>
<gene>
    <name evidence="11" type="ORF">FYJ29_03735</name>
</gene>
<keyword evidence="5 9" id="KW-0479">Metal-binding</keyword>
<evidence type="ECO:0000256" key="2">
    <source>
        <dbReference type="ARBA" id="ARBA00003532"/>
    </source>
</evidence>
<dbReference type="PRINTS" id="PR00354">
    <property type="entry name" value="7FE8SFRDOXIN"/>
</dbReference>
<keyword evidence="7 9" id="KW-0408">Iron</keyword>
<evidence type="ECO:0000313" key="12">
    <source>
        <dbReference type="Proteomes" id="UP000483362"/>
    </source>
</evidence>
<feature type="domain" description="4Fe-4S ferredoxin-type" evidence="10">
    <location>
        <begin position="1"/>
        <end position="25"/>
    </location>
</feature>
<evidence type="ECO:0000256" key="6">
    <source>
        <dbReference type="ARBA" id="ARBA00022982"/>
    </source>
</evidence>
<evidence type="ECO:0000313" key="11">
    <source>
        <dbReference type="EMBL" id="MSS16879.1"/>
    </source>
</evidence>
<dbReference type="PROSITE" id="PS00198">
    <property type="entry name" value="4FE4S_FER_1"/>
    <property type="match status" value="1"/>
</dbReference>
<dbReference type="PANTHER" id="PTHR24960">
    <property type="entry name" value="PHOTOSYSTEM I IRON-SULFUR CENTER-RELATED"/>
    <property type="match status" value="1"/>
</dbReference>
<evidence type="ECO:0000256" key="4">
    <source>
        <dbReference type="ARBA" id="ARBA00022485"/>
    </source>
</evidence>
<reference evidence="11 12" key="1">
    <citation type="submission" date="2019-08" db="EMBL/GenBank/DDBJ databases">
        <title>In-depth cultivation of the pig gut microbiome towards novel bacterial diversity and tailored functional studies.</title>
        <authorList>
            <person name="Wylensek D."/>
            <person name="Hitch T.C.A."/>
            <person name="Clavel T."/>
        </authorList>
    </citation>
    <scope>NUCLEOTIDE SEQUENCE [LARGE SCALE GENOMIC DNA]</scope>
    <source>
        <strain evidence="11 12">Oil-RF-744-WCA-WT-10</strain>
    </source>
</reference>
<dbReference type="GO" id="GO:0009055">
    <property type="term" value="F:electron transfer activity"/>
    <property type="evidence" value="ECO:0007669"/>
    <property type="project" value="UniProtKB-UniRule"/>
</dbReference>
<evidence type="ECO:0000256" key="1">
    <source>
        <dbReference type="ARBA" id="ARBA00001966"/>
    </source>
</evidence>
<comment type="caution">
    <text evidence="11">The sequence shown here is derived from an EMBL/GenBank/DDBJ whole genome shotgun (WGS) entry which is preliminary data.</text>
</comment>
<sequence length="55" mass="5619">MAYVIDDNCVACGTCQSVCPTGAISEGDKYSIDPDTCISCGSCAEACPNEAIHEG</sequence>
<evidence type="ECO:0000256" key="9">
    <source>
        <dbReference type="RuleBase" id="RU365098"/>
    </source>
</evidence>
<evidence type="ECO:0000256" key="7">
    <source>
        <dbReference type="ARBA" id="ARBA00023004"/>
    </source>
</evidence>
<evidence type="ECO:0000256" key="5">
    <source>
        <dbReference type="ARBA" id="ARBA00022723"/>
    </source>
</evidence>
<dbReference type="EMBL" id="VULT01000004">
    <property type="protein sequence ID" value="MSS16879.1"/>
    <property type="molecule type" value="Genomic_DNA"/>
</dbReference>
<comment type="function">
    <text evidence="2 9">Ferredoxins are iron-sulfur proteins that transfer electrons in a wide variety of metabolic reactions.</text>
</comment>
<feature type="domain" description="4Fe-4S ferredoxin-type" evidence="10">
    <location>
        <begin position="28"/>
        <end position="55"/>
    </location>
</feature>
<dbReference type="PROSITE" id="PS51379">
    <property type="entry name" value="4FE4S_FER_2"/>
    <property type="match status" value="2"/>
</dbReference>
<keyword evidence="4 9" id="KW-0004">4Fe-4S</keyword>
<name>A0A6L5X936_9BACT</name>
<dbReference type="AlphaFoldDB" id="A0A6L5X936"/>
<dbReference type="Proteomes" id="UP000483362">
    <property type="component" value="Unassembled WGS sequence"/>
</dbReference>
<accession>A0A6L5X936</accession>
<dbReference type="PANTHER" id="PTHR24960:SF79">
    <property type="entry name" value="PHOTOSYSTEM I IRON-SULFUR CENTER"/>
    <property type="match status" value="1"/>
</dbReference>
<dbReference type="InterPro" id="IPR017896">
    <property type="entry name" value="4Fe4S_Fe-S-bd"/>
</dbReference>
<evidence type="ECO:0000259" key="10">
    <source>
        <dbReference type="PROSITE" id="PS51379"/>
    </source>
</evidence>
<organism evidence="11 12">
    <name type="scientific">Sodaliphilus pleomorphus</name>
    <dbReference type="NCBI Taxonomy" id="2606626"/>
    <lineage>
        <taxon>Bacteria</taxon>
        <taxon>Pseudomonadati</taxon>
        <taxon>Bacteroidota</taxon>
        <taxon>Bacteroidia</taxon>
        <taxon>Bacteroidales</taxon>
        <taxon>Muribaculaceae</taxon>
        <taxon>Sodaliphilus</taxon>
    </lineage>
</organism>
<dbReference type="GO" id="GO:0046872">
    <property type="term" value="F:metal ion binding"/>
    <property type="evidence" value="ECO:0007669"/>
    <property type="project" value="UniProtKB-UniRule"/>
</dbReference>
<comment type="cofactor">
    <cofactor evidence="1 9">
        <name>[4Fe-4S] cluster</name>
        <dbReference type="ChEBI" id="CHEBI:49883"/>
    </cofactor>
</comment>
<evidence type="ECO:0000256" key="8">
    <source>
        <dbReference type="ARBA" id="ARBA00023014"/>
    </source>
</evidence>
<dbReference type="GO" id="GO:0051539">
    <property type="term" value="F:4 iron, 4 sulfur cluster binding"/>
    <property type="evidence" value="ECO:0007669"/>
    <property type="project" value="UniProtKB-UniRule"/>
</dbReference>
<dbReference type="InterPro" id="IPR000813">
    <property type="entry name" value="7Fe_ferredoxin"/>
</dbReference>
<proteinExistence type="predicted"/>
<dbReference type="InterPro" id="IPR017900">
    <property type="entry name" value="4Fe4S_Fe_S_CS"/>
</dbReference>
<dbReference type="Pfam" id="PF00037">
    <property type="entry name" value="Fer4"/>
    <property type="match status" value="2"/>
</dbReference>
<keyword evidence="3 9" id="KW-0813">Transport</keyword>
<dbReference type="RefSeq" id="WP_154328341.1">
    <property type="nucleotide sequence ID" value="NZ_CP045696.1"/>
</dbReference>
<keyword evidence="6 9" id="KW-0249">Electron transport</keyword>
<evidence type="ECO:0000256" key="3">
    <source>
        <dbReference type="ARBA" id="ARBA00022448"/>
    </source>
</evidence>
<keyword evidence="8 9" id="KW-0411">Iron-sulfur</keyword>